<dbReference type="Proteomes" id="UP001165090">
    <property type="component" value="Unassembled WGS sequence"/>
</dbReference>
<dbReference type="SUPFAM" id="SSF81383">
    <property type="entry name" value="F-box domain"/>
    <property type="match status" value="1"/>
</dbReference>
<comment type="caution">
    <text evidence="11">The sequence shown here is derived from an EMBL/GenBank/DDBJ whole genome shotgun (WGS) entry which is preliminary data.</text>
</comment>
<dbReference type="Pfam" id="PF12937">
    <property type="entry name" value="F-box-like"/>
    <property type="match status" value="1"/>
</dbReference>
<feature type="region of interest" description="Disordered" evidence="8">
    <location>
        <begin position="495"/>
        <end position="538"/>
    </location>
</feature>
<dbReference type="Gene3D" id="2.130.10.10">
    <property type="entry name" value="YVTN repeat-like/Quinoprotein amine dehydrogenase"/>
    <property type="match status" value="3"/>
</dbReference>
<dbReference type="Gene3D" id="1.20.1280.50">
    <property type="match status" value="1"/>
</dbReference>
<feature type="domain" description="MYND-type" evidence="10">
    <location>
        <begin position="4"/>
        <end position="40"/>
    </location>
</feature>
<dbReference type="SMART" id="SM00320">
    <property type="entry name" value="WD40"/>
    <property type="match status" value="7"/>
</dbReference>
<dbReference type="SMART" id="SM00256">
    <property type="entry name" value="FBOX"/>
    <property type="match status" value="1"/>
</dbReference>
<dbReference type="PROSITE" id="PS01360">
    <property type="entry name" value="ZF_MYND_1"/>
    <property type="match status" value="1"/>
</dbReference>
<feature type="compositionally biased region" description="Low complexity" evidence="8">
    <location>
        <begin position="725"/>
        <end position="748"/>
    </location>
</feature>
<dbReference type="EMBL" id="BSDZ01000033">
    <property type="protein sequence ID" value="GLI66499.1"/>
    <property type="molecule type" value="Genomic_DNA"/>
</dbReference>
<dbReference type="InterPro" id="IPR036047">
    <property type="entry name" value="F-box-like_dom_sf"/>
</dbReference>
<feature type="compositionally biased region" description="Low complexity" evidence="8">
    <location>
        <begin position="185"/>
        <end position="197"/>
    </location>
</feature>
<keyword evidence="3" id="KW-0677">Repeat</keyword>
<dbReference type="InterPro" id="IPR015943">
    <property type="entry name" value="WD40/YVTN_repeat-like_dom_sf"/>
</dbReference>
<dbReference type="PROSITE" id="PS50082">
    <property type="entry name" value="WD_REPEATS_2"/>
    <property type="match status" value="2"/>
</dbReference>
<dbReference type="Pfam" id="PF00400">
    <property type="entry name" value="WD40"/>
    <property type="match status" value="3"/>
</dbReference>
<feature type="compositionally biased region" description="Gly residues" evidence="8">
    <location>
        <begin position="163"/>
        <end position="175"/>
    </location>
</feature>
<keyword evidence="2" id="KW-0479">Metal-binding</keyword>
<feature type="region of interest" description="Disordered" evidence="8">
    <location>
        <begin position="56"/>
        <end position="226"/>
    </location>
</feature>
<name>A0ABQ5SAN2_9CHLO</name>
<dbReference type="PANTHER" id="PTHR22847">
    <property type="entry name" value="WD40 REPEAT PROTEIN"/>
    <property type="match status" value="1"/>
</dbReference>
<keyword evidence="5" id="KW-0862">Zinc</keyword>
<dbReference type="InterPro" id="IPR036322">
    <property type="entry name" value="WD40_repeat_dom_sf"/>
</dbReference>
<dbReference type="PROSITE" id="PS50865">
    <property type="entry name" value="ZF_MYND_2"/>
    <property type="match status" value="1"/>
</dbReference>
<accession>A0ABQ5SAN2</accession>
<feature type="domain" description="F-box" evidence="9">
    <location>
        <begin position="358"/>
        <end position="404"/>
    </location>
</feature>
<feature type="region of interest" description="Disordered" evidence="8">
    <location>
        <begin position="251"/>
        <end position="338"/>
    </location>
</feature>
<evidence type="ECO:0000313" key="12">
    <source>
        <dbReference type="Proteomes" id="UP001165090"/>
    </source>
</evidence>
<keyword evidence="4 6" id="KW-0863">Zinc-finger</keyword>
<evidence type="ECO:0000256" key="7">
    <source>
        <dbReference type="PROSITE-ProRule" id="PRU00221"/>
    </source>
</evidence>
<feature type="compositionally biased region" description="Pro residues" evidence="8">
    <location>
        <begin position="70"/>
        <end position="84"/>
    </location>
</feature>
<dbReference type="SUPFAM" id="SSF81995">
    <property type="entry name" value="beta-sandwich domain of Sec23/24"/>
    <property type="match status" value="1"/>
</dbReference>
<dbReference type="SUPFAM" id="SSF50978">
    <property type="entry name" value="WD40 repeat-like"/>
    <property type="match status" value="1"/>
</dbReference>
<feature type="compositionally biased region" description="Low complexity" evidence="8">
    <location>
        <begin position="495"/>
        <end position="526"/>
    </location>
</feature>
<proteinExistence type="predicted"/>
<evidence type="ECO:0000259" key="9">
    <source>
        <dbReference type="PROSITE" id="PS50181"/>
    </source>
</evidence>
<dbReference type="InterPro" id="IPR001680">
    <property type="entry name" value="WD40_rpt"/>
</dbReference>
<feature type="repeat" description="WD" evidence="7">
    <location>
        <begin position="1012"/>
        <end position="1035"/>
    </location>
</feature>
<dbReference type="SUPFAM" id="SSF144232">
    <property type="entry name" value="HIT/MYND zinc finger-like"/>
    <property type="match status" value="1"/>
</dbReference>
<feature type="region of interest" description="Disordered" evidence="8">
    <location>
        <begin position="846"/>
        <end position="868"/>
    </location>
</feature>
<organism evidence="11 12">
    <name type="scientific">Volvox africanus</name>
    <dbReference type="NCBI Taxonomy" id="51714"/>
    <lineage>
        <taxon>Eukaryota</taxon>
        <taxon>Viridiplantae</taxon>
        <taxon>Chlorophyta</taxon>
        <taxon>core chlorophytes</taxon>
        <taxon>Chlorophyceae</taxon>
        <taxon>CS clade</taxon>
        <taxon>Chlamydomonadales</taxon>
        <taxon>Volvocaceae</taxon>
        <taxon>Volvox</taxon>
    </lineage>
</organism>
<dbReference type="Gene3D" id="6.10.140.2220">
    <property type="match status" value="1"/>
</dbReference>
<reference evidence="11 12" key="1">
    <citation type="journal article" date="2023" name="IScience">
        <title>Expanded male sex-determining region conserved during the evolution of homothallism in the green alga Volvox.</title>
        <authorList>
            <person name="Yamamoto K."/>
            <person name="Matsuzaki R."/>
            <person name="Mahakham W."/>
            <person name="Heman W."/>
            <person name="Sekimoto H."/>
            <person name="Kawachi M."/>
            <person name="Minakuchi Y."/>
            <person name="Toyoda A."/>
            <person name="Nozaki H."/>
        </authorList>
    </citation>
    <scope>NUCLEOTIDE SEQUENCE [LARGE SCALE GENOMIC DNA]</scope>
    <source>
        <strain evidence="11 12">NIES-4468</strain>
    </source>
</reference>
<dbReference type="PANTHER" id="PTHR22847:SF637">
    <property type="entry name" value="WD REPEAT DOMAIN 5B"/>
    <property type="match status" value="1"/>
</dbReference>
<keyword evidence="1 7" id="KW-0853">WD repeat</keyword>
<evidence type="ECO:0000256" key="3">
    <source>
        <dbReference type="ARBA" id="ARBA00022737"/>
    </source>
</evidence>
<evidence type="ECO:0000256" key="4">
    <source>
        <dbReference type="ARBA" id="ARBA00022771"/>
    </source>
</evidence>
<dbReference type="PROSITE" id="PS50181">
    <property type="entry name" value="FBOX"/>
    <property type="match status" value="1"/>
</dbReference>
<evidence type="ECO:0000256" key="5">
    <source>
        <dbReference type="ARBA" id="ARBA00022833"/>
    </source>
</evidence>
<feature type="compositionally biased region" description="Low complexity" evidence="8">
    <location>
        <begin position="141"/>
        <end position="162"/>
    </location>
</feature>
<protein>
    <submittedName>
        <fullName evidence="11">Uncharacterized protein</fullName>
    </submittedName>
</protein>
<feature type="compositionally biased region" description="Low complexity" evidence="8">
    <location>
        <begin position="323"/>
        <end position="338"/>
    </location>
</feature>
<evidence type="ECO:0000313" key="11">
    <source>
        <dbReference type="EMBL" id="GLI66499.1"/>
    </source>
</evidence>
<dbReference type="InterPro" id="IPR002893">
    <property type="entry name" value="Znf_MYND"/>
</dbReference>
<dbReference type="Pfam" id="PF01753">
    <property type="entry name" value="zf-MYND"/>
    <property type="match status" value="1"/>
</dbReference>
<dbReference type="InterPro" id="IPR001810">
    <property type="entry name" value="F-box_dom"/>
</dbReference>
<evidence type="ECO:0000256" key="6">
    <source>
        <dbReference type="PROSITE-ProRule" id="PRU00134"/>
    </source>
</evidence>
<feature type="repeat" description="WD" evidence="7">
    <location>
        <begin position="799"/>
        <end position="840"/>
    </location>
</feature>
<gene>
    <name evidence="11" type="ORF">VaNZ11_010326</name>
</gene>
<evidence type="ECO:0000256" key="8">
    <source>
        <dbReference type="SAM" id="MobiDB-lite"/>
    </source>
</evidence>
<sequence length="1289" mass="133622">MASCSICEKPAQFRCSRCKVERYCSRECQKDHWPHHKTRCAQLAAAAKSIPVDKPAAMDAGESASRRLQPQPPALPLQPQPPVIPASREHSQSFRTNPRTARLLGELPPSLQPDTALPAEQATGPGTLPSSSSEPQGHGGRTSISAASTAAGCTSSQPAEGSGAAGGSGVAGIGENGVSSTRLLSSPPQHQAQSPQAPRTPFSMQPAPPPGRPQMSSRASMRLVRAHLREPALPAAGELQVEGSGLMRNGSILDRVMPSPTAPLTPGRTADCAASHLPDSRAASPQQQKQGQQQPDLVHDHPSPAAVIYGEDGMGSANPLSNQDLQQQQQQEAEPQLPLTTCVETATALGGTTEAEAIARLSDLPSELLLEVLKALPARSLAAAAAVCRSWRRAAREPWLWVRQLCAMGYPLPAAAYLARRNAAPAAQPKALAAATGAIDEAHDVTATEAGDDLRAVPGVRGIRAVRAVRAAGGSSHEDFLGGLRAGFLDRLQQQQQQQQQQGQQQVNQGQQLQQQQQQHAHGQRQVPPPPPPAAADLKDLYGRTVRMESNWRTARYAETPLREHSSNVECLAFQVVEPWGSVLLSAAWDGSVRVFSLGPASGAPQQARCVRRYRGHTGWITCMAAGRHQVVTASTDRRVAAWRYYSESSDPWVALEHPQEVTLVRFCYTPPPPATTHYLAHHIYQYDPMEGAVTAAGDAGRCLSGGGGRGQITPSDSGGGGTGVSATGPSPQSRGSAPAAAGPTSASEELEGGMYGTAEGMTLTLPYDPQWEDWVVTGCIDGVIRLWHLPTKQLLRTFSGHGDVVWGIAVLYSSSVMVSSSRDCTTRLWRLPPFSAMQAVVAAPHSRAAEGSSGGGGGSGADARGGEALRTRPGLQTLEAMATLCGHTSAILCMDVHRAAPGVVPPPSAAARAAAASAAAAGDHNGFGDHAGGDGGAGAGGRALRSVELGAYDDMITVLSSLLNTSLVEPPDALQGSAVNGGGGGREDLAGASAATTTAAAVAAGMLPVWLVATGGADAVVRVWNLATAQCHTTLRGHSVGVLSVQFGYLPRHGESYRDQLLLPPDLDVTAAAGPPSLALPPGQYGSRAQGQRLPPSQRLVLVTGSVREVRVWDPISGLPLVQLSDHNGPVTSVALVHGAVVTLAMNDGLIVYKCNGLDGATAAAAVAAAAAAATQRNAGNGGVNGSAGAATVSAGTMGPAAVAAAAAATTSRPLSAVGRLRREVSAQRRVLEPVICMQDAPHHSFSAALAVQLEGLAVGSGTGDITYLDFRSRTSPLPVLHARRRPV</sequence>
<evidence type="ECO:0000259" key="10">
    <source>
        <dbReference type="PROSITE" id="PS50865"/>
    </source>
</evidence>
<keyword evidence="12" id="KW-1185">Reference proteome</keyword>
<evidence type="ECO:0000256" key="2">
    <source>
        <dbReference type="ARBA" id="ARBA00022723"/>
    </source>
</evidence>
<feature type="region of interest" description="Disordered" evidence="8">
    <location>
        <begin position="706"/>
        <end position="752"/>
    </location>
</feature>
<evidence type="ECO:0000256" key="1">
    <source>
        <dbReference type="ARBA" id="ARBA00022574"/>
    </source>
</evidence>
<dbReference type="CDD" id="cd23024">
    <property type="entry name" value="zf-HIT_ZNHIT2-3"/>
    <property type="match status" value="1"/>
</dbReference>